<comment type="caution">
    <text evidence="2">The sequence shown here is derived from an EMBL/GenBank/DDBJ whole genome shotgun (WGS) entry which is preliminary data.</text>
</comment>
<dbReference type="Proteomes" id="UP000630887">
    <property type="component" value="Unassembled WGS sequence"/>
</dbReference>
<reference evidence="2 3" key="1">
    <citation type="submission" date="2021-01" db="EMBL/GenBank/DDBJ databases">
        <title>Whole genome shotgun sequence of Catellatospora coxensis NBRC 107359.</title>
        <authorList>
            <person name="Komaki H."/>
            <person name="Tamura T."/>
        </authorList>
    </citation>
    <scope>NUCLEOTIDE SEQUENCE [LARGE SCALE GENOMIC DNA]</scope>
    <source>
        <strain evidence="2 3">NBRC 107359</strain>
    </source>
</reference>
<protein>
    <submittedName>
        <fullName evidence="2">Uncharacterized protein</fullName>
    </submittedName>
</protein>
<dbReference type="AlphaFoldDB" id="A0A8J3KYK7"/>
<evidence type="ECO:0000256" key="1">
    <source>
        <dbReference type="SAM" id="MobiDB-lite"/>
    </source>
</evidence>
<accession>A0A8J3KYK7</accession>
<feature type="compositionally biased region" description="Basic and acidic residues" evidence="1">
    <location>
        <begin position="1"/>
        <end position="13"/>
    </location>
</feature>
<gene>
    <name evidence="2" type="ORF">Cco03nite_52930</name>
</gene>
<keyword evidence="3" id="KW-1185">Reference proteome</keyword>
<feature type="region of interest" description="Disordered" evidence="1">
    <location>
        <begin position="1"/>
        <end position="27"/>
    </location>
</feature>
<evidence type="ECO:0000313" key="2">
    <source>
        <dbReference type="EMBL" id="GIG08593.1"/>
    </source>
</evidence>
<proteinExistence type="predicted"/>
<organism evidence="2 3">
    <name type="scientific">Catellatospora coxensis</name>
    <dbReference type="NCBI Taxonomy" id="310354"/>
    <lineage>
        <taxon>Bacteria</taxon>
        <taxon>Bacillati</taxon>
        <taxon>Actinomycetota</taxon>
        <taxon>Actinomycetes</taxon>
        <taxon>Micromonosporales</taxon>
        <taxon>Micromonosporaceae</taxon>
        <taxon>Catellatospora</taxon>
    </lineage>
</organism>
<dbReference type="EMBL" id="BONI01000049">
    <property type="protein sequence ID" value="GIG08593.1"/>
    <property type="molecule type" value="Genomic_DNA"/>
</dbReference>
<name>A0A8J3KYK7_9ACTN</name>
<sequence length="74" mass="8489">MRGRAEQHERERCQQGYGGAEREHHGGSITGVWDGCAHAVRNIHKREDDLVEFFARRALWTRPGESAPQAARRH</sequence>
<evidence type="ECO:0000313" key="3">
    <source>
        <dbReference type="Proteomes" id="UP000630887"/>
    </source>
</evidence>